<evidence type="ECO:0000259" key="8">
    <source>
        <dbReference type="Pfam" id="PF08439"/>
    </source>
</evidence>
<dbReference type="CDD" id="cd09608">
    <property type="entry name" value="M3B_PepF"/>
    <property type="match status" value="1"/>
</dbReference>
<dbReference type="AlphaFoldDB" id="A0A9D1LNK9"/>
<keyword evidence="4 6" id="KW-0862">Zinc</keyword>
<keyword evidence="3 6" id="KW-0378">Hydrolase</keyword>
<evidence type="ECO:0000313" key="9">
    <source>
        <dbReference type="EMBL" id="HIU45118.1"/>
    </source>
</evidence>
<comment type="similarity">
    <text evidence="6">Belongs to the peptidase M3B family.</text>
</comment>
<evidence type="ECO:0000256" key="4">
    <source>
        <dbReference type="ARBA" id="ARBA00022833"/>
    </source>
</evidence>
<evidence type="ECO:0000256" key="2">
    <source>
        <dbReference type="ARBA" id="ARBA00022723"/>
    </source>
</evidence>
<dbReference type="Gene3D" id="1.10.1370.20">
    <property type="entry name" value="Oligoendopeptidase f, C-terminal domain"/>
    <property type="match status" value="1"/>
</dbReference>
<name>A0A9D1LNK9_9FIRM</name>
<evidence type="ECO:0000313" key="10">
    <source>
        <dbReference type="Proteomes" id="UP000824070"/>
    </source>
</evidence>
<keyword evidence="1 6" id="KW-0645">Protease</keyword>
<dbReference type="InterPro" id="IPR042088">
    <property type="entry name" value="OligoPept_F_C"/>
</dbReference>
<dbReference type="Gene3D" id="1.20.140.70">
    <property type="entry name" value="Oligopeptidase f, N-terminal domain"/>
    <property type="match status" value="1"/>
</dbReference>
<organism evidence="9 10">
    <name type="scientific">Candidatus Alloenteromonas pullicola</name>
    <dbReference type="NCBI Taxonomy" id="2840784"/>
    <lineage>
        <taxon>Bacteria</taxon>
        <taxon>Bacillati</taxon>
        <taxon>Bacillota</taxon>
        <taxon>Bacillota incertae sedis</taxon>
        <taxon>Candidatus Alloenteromonas</taxon>
    </lineage>
</organism>
<evidence type="ECO:0000256" key="3">
    <source>
        <dbReference type="ARBA" id="ARBA00022801"/>
    </source>
</evidence>
<dbReference type="EC" id="3.4.24.-" evidence="6"/>
<dbReference type="SUPFAM" id="SSF55486">
    <property type="entry name" value="Metalloproteases ('zincins'), catalytic domain"/>
    <property type="match status" value="1"/>
</dbReference>
<keyword evidence="5 6" id="KW-0482">Metalloprotease</keyword>
<proteinExistence type="inferred from homology"/>
<dbReference type="GO" id="GO:0006508">
    <property type="term" value="P:proteolysis"/>
    <property type="evidence" value="ECO:0007669"/>
    <property type="project" value="UniProtKB-KW"/>
</dbReference>
<keyword evidence="2 6" id="KW-0479">Metal-binding</keyword>
<dbReference type="InterPro" id="IPR004438">
    <property type="entry name" value="Peptidase_M3B"/>
</dbReference>
<comment type="caution">
    <text evidence="9">The sequence shown here is derived from an EMBL/GenBank/DDBJ whole genome shotgun (WGS) entry which is preliminary data.</text>
</comment>
<accession>A0A9D1LNK9</accession>
<evidence type="ECO:0000256" key="1">
    <source>
        <dbReference type="ARBA" id="ARBA00022670"/>
    </source>
</evidence>
<feature type="domain" description="Peptidase M3A/M3B catalytic" evidence="7">
    <location>
        <begin position="194"/>
        <end position="572"/>
    </location>
</feature>
<comment type="cofactor">
    <cofactor evidence="6">
        <name>Zn(2+)</name>
        <dbReference type="ChEBI" id="CHEBI:29105"/>
    </cofactor>
    <text evidence="6">Binds 1 zinc ion.</text>
</comment>
<dbReference type="NCBIfam" id="TIGR00181">
    <property type="entry name" value="pepF"/>
    <property type="match status" value="1"/>
</dbReference>
<reference evidence="9" key="1">
    <citation type="submission" date="2020-10" db="EMBL/GenBank/DDBJ databases">
        <authorList>
            <person name="Gilroy R."/>
        </authorList>
    </citation>
    <scope>NUCLEOTIDE SEQUENCE</scope>
    <source>
        <strain evidence="9">ChiGjej1B1-22543</strain>
    </source>
</reference>
<dbReference type="Pfam" id="PF01432">
    <property type="entry name" value="Peptidase_M3"/>
    <property type="match status" value="1"/>
</dbReference>
<feature type="domain" description="Oligopeptidase F N-terminal" evidence="8">
    <location>
        <begin position="104"/>
        <end position="170"/>
    </location>
</feature>
<evidence type="ECO:0000259" key="7">
    <source>
        <dbReference type="Pfam" id="PF01432"/>
    </source>
</evidence>
<comment type="function">
    <text evidence="6">Has oligopeptidase activity and degrades a variety of small bioactive peptides.</text>
</comment>
<dbReference type="Pfam" id="PF08439">
    <property type="entry name" value="Peptidase_M3_N"/>
    <property type="match status" value="1"/>
</dbReference>
<sequence length="589" mass="67585">MEERTTWDLTYFYKDRDGFLQDLAKVKGVGDELASFAGKLSDEDKLAEFLRLDKAANVLIARLYFYASMGSDLNKKDVTKSEDLAKVQVALEELGSKTSFEAPELLSLGEERIMAFLDAHKDLQEYRFSMKKLFRGKDHVLSADKEKLLSAYSPLLSEARQLYSMLTVADREMAKARLSDGEVEVTMSNWSSLIKKAKTAEDRQAIFTALYKYYDERKNAYAEIYNLGLKGQLATMRGRGYKSILDTHLYDDAIPEKVFSSLIEVASTHTQPLHEYYDLRAKALGLKKHRSYDRFLPLAESEASYTYEQAKQTFFDSIKEFPADFQAKAHEVLKPGFVDVYPADGKRTGAYSNGGYDFHPYILLNFNGELNDVFTLAHESGHSMHTLYAEEHQPTLLQDYTIFVAEIASTFNEHNLVDYLLKSDSLTKQDKIFLLQKEIDEIVSTFYRQTLFAHFERDIAKMAEEGQPINYVVLSKKMTELYALYYGIDIEEEGLKPLVWAYIPHLFYTPFYVYQYATSFTSSMLIYKRVKEKVPGAFDSYIRLLSSGGNDYPVEQVKRAGVDLTTKEPFLAVVERMEELVRKLKALLN</sequence>
<dbReference type="GO" id="GO:0004222">
    <property type="term" value="F:metalloendopeptidase activity"/>
    <property type="evidence" value="ECO:0007669"/>
    <property type="project" value="UniProtKB-UniRule"/>
</dbReference>
<dbReference type="InterPro" id="IPR013647">
    <property type="entry name" value="OligopepF_N_dom"/>
</dbReference>
<gene>
    <name evidence="9" type="primary">pepF</name>
    <name evidence="9" type="ORF">IAC52_02345</name>
</gene>
<protein>
    <recommendedName>
        <fullName evidence="6">Oligopeptidase F</fullName>
        <ecNumber evidence="6">3.4.24.-</ecNumber>
    </recommendedName>
</protein>
<evidence type="ECO:0000256" key="5">
    <source>
        <dbReference type="ARBA" id="ARBA00023049"/>
    </source>
</evidence>
<evidence type="ECO:0000256" key="6">
    <source>
        <dbReference type="RuleBase" id="RU368091"/>
    </source>
</evidence>
<dbReference type="EMBL" id="DVMV01000015">
    <property type="protein sequence ID" value="HIU45118.1"/>
    <property type="molecule type" value="Genomic_DNA"/>
</dbReference>
<dbReference type="InterPro" id="IPR001567">
    <property type="entry name" value="Pept_M3A_M3B_dom"/>
</dbReference>
<reference evidence="9" key="2">
    <citation type="journal article" date="2021" name="PeerJ">
        <title>Extensive microbial diversity within the chicken gut microbiome revealed by metagenomics and culture.</title>
        <authorList>
            <person name="Gilroy R."/>
            <person name="Ravi A."/>
            <person name="Getino M."/>
            <person name="Pursley I."/>
            <person name="Horton D.L."/>
            <person name="Alikhan N.F."/>
            <person name="Baker D."/>
            <person name="Gharbi K."/>
            <person name="Hall N."/>
            <person name="Watson M."/>
            <person name="Adriaenssens E.M."/>
            <person name="Foster-Nyarko E."/>
            <person name="Jarju S."/>
            <person name="Secka A."/>
            <person name="Antonio M."/>
            <person name="Oren A."/>
            <person name="Chaudhuri R.R."/>
            <person name="La Ragione R."/>
            <person name="Hildebrand F."/>
            <person name="Pallen M.J."/>
        </authorList>
    </citation>
    <scope>NUCLEOTIDE SEQUENCE</scope>
    <source>
        <strain evidence="9">ChiGjej1B1-22543</strain>
    </source>
</reference>
<dbReference type="GO" id="GO:0046872">
    <property type="term" value="F:metal ion binding"/>
    <property type="evidence" value="ECO:0007669"/>
    <property type="project" value="UniProtKB-UniRule"/>
</dbReference>
<dbReference type="Proteomes" id="UP000824070">
    <property type="component" value="Unassembled WGS sequence"/>
</dbReference>